<keyword evidence="2" id="KW-1185">Reference proteome</keyword>
<evidence type="ECO:0000313" key="1">
    <source>
        <dbReference type="EMBL" id="KAI9513153.1"/>
    </source>
</evidence>
<name>A0ACC0UNB3_9AGAM</name>
<protein>
    <submittedName>
        <fullName evidence="1">Uncharacterized protein</fullName>
    </submittedName>
</protein>
<comment type="caution">
    <text evidence="1">The sequence shown here is derived from an EMBL/GenBank/DDBJ whole genome shotgun (WGS) entry which is preliminary data.</text>
</comment>
<dbReference type="EMBL" id="JAGFNK010000003">
    <property type="protein sequence ID" value="KAI9513153.1"/>
    <property type="molecule type" value="Genomic_DNA"/>
</dbReference>
<evidence type="ECO:0000313" key="2">
    <source>
        <dbReference type="Proteomes" id="UP001207468"/>
    </source>
</evidence>
<gene>
    <name evidence="1" type="ORF">F5148DRAFT_1145715</name>
</gene>
<sequence>MCHRTLWCCQASAVLVLLLLLSIQRQGQQQESSPLQVVAARMGCDGRGGMVWHGACIGGISYGNIVVEGFDYSAGWHCGICFSEVVLSVHSFSPVQGSVMARDGSVRAAWSGSRVVAGTRPRTVVDKAEGVVAMAGCASNMVDMTEEAEAEVAEDETGMEMGDEEVAAGMDVMVGVGDVETGEESMGVDNTETVASQTEKVVWDGSVLGGTCMVTTETAGNETTEAVTGDIEEVVAADDTTEGMGVASHHGYMEFLRLDLRVQSGEHEGMTSRGDEKSWRGKEEAWEVGGVQVM</sequence>
<dbReference type="Proteomes" id="UP001207468">
    <property type="component" value="Unassembled WGS sequence"/>
</dbReference>
<proteinExistence type="predicted"/>
<organism evidence="1 2">
    <name type="scientific">Russula earlei</name>
    <dbReference type="NCBI Taxonomy" id="71964"/>
    <lineage>
        <taxon>Eukaryota</taxon>
        <taxon>Fungi</taxon>
        <taxon>Dikarya</taxon>
        <taxon>Basidiomycota</taxon>
        <taxon>Agaricomycotina</taxon>
        <taxon>Agaricomycetes</taxon>
        <taxon>Russulales</taxon>
        <taxon>Russulaceae</taxon>
        <taxon>Russula</taxon>
    </lineage>
</organism>
<accession>A0ACC0UNB3</accession>
<reference evidence="1" key="1">
    <citation type="submission" date="2021-03" db="EMBL/GenBank/DDBJ databases">
        <title>Evolutionary priming and transition to the ectomycorrhizal habit in an iconic lineage of mushroom-forming fungi: is preadaptation a requirement?</title>
        <authorList>
            <consortium name="DOE Joint Genome Institute"/>
            <person name="Looney B.P."/>
            <person name="Miyauchi S."/>
            <person name="Morin E."/>
            <person name="Drula E."/>
            <person name="Courty P.E."/>
            <person name="Chicoki N."/>
            <person name="Fauchery L."/>
            <person name="Kohler A."/>
            <person name="Kuo A."/>
            <person name="LaButti K."/>
            <person name="Pangilinan J."/>
            <person name="Lipzen A."/>
            <person name="Riley R."/>
            <person name="Andreopoulos W."/>
            <person name="He G."/>
            <person name="Johnson J."/>
            <person name="Barry K.W."/>
            <person name="Grigoriev I.V."/>
            <person name="Nagy L."/>
            <person name="Hibbett D."/>
            <person name="Henrissat B."/>
            <person name="Matheny P.B."/>
            <person name="Labbe J."/>
            <person name="Martin A.F."/>
        </authorList>
    </citation>
    <scope>NUCLEOTIDE SEQUENCE</scope>
    <source>
        <strain evidence="1">BPL698</strain>
    </source>
</reference>